<dbReference type="AlphaFoldDB" id="A0A7W6GT51"/>
<dbReference type="EMBL" id="JACIEJ010000006">
    <property type="protein sequence ID" value="MBB3986477.1"/>
    <property type="molecule type" value="Genomic_DNA"/>
</dbReference>
<dbReference type="InterPro" id="IPR050861">
    <property type="entry name" value="Dihydroxyacetone_Kinase"/>
</dbReference>
<dbReference type="PANTHER" id="PTHR28629">
    <property type="entry name" value="TRIOKINASE/FMN CYCLASE"/>
    <property type="match status" value="1"/>
</dbReference>
<keyword evidence="5" id="KW-1185">Reference proteome</keyword>
<dbReference type="PANTHER" id="PTHR28629:SF4">
    <property type="entry name" value="TRIOKINASE_FMN CYCLASE"/>
    <property type="match status" value="1"/>
</dbReference>
<dbReference type="Pfam" id="PF02734">
    <property type="entry name" value="Dak2"/>
    <property type="match status" value="1"/>
</dbReference>
<gene>
    <name evidence="4" type="ORF">GGQ68_002816</name>
</gene>
<dbReference type="EC" id="2.7.1.-" evidence="4"/>
<evidence type="ECO:0000256" key="2">
    <source>
        <dbReference type="ARBA" id="ARBA00022777"/>
    </source>
</evidence>
<evidence type="ECO:0000256" key="1">
    <source>
        <dbReference type="ARBA" id="ARBA00022679"/>
    </source>
</evidence>
<dbReference type="SUPFAM" id="SSF101473">
    <property type="entry name" value="DhaL-like"/>
    <property type="match status" value="1"/>
</dbReference>
<keyword evidence="1 4" id="KW-0808">Transferase</keyword>
<dbReference type="GO" id="GO:0019563">
    <property type="term" value="P:glycerol catabolic process"/>
    <property type="evidence" value="ECO:0007669"/>
    <property type="project" value="TreeGrafter"/>
</dbReference>
<keyword evidence="2 4" id="KW-0418">Kinase</keyword>
<evidence type="ECO:0000259" key="3">
    <source>
        <dbReference type="PROSITE" id="PS51480"/>
    </source>
</evidence>
<name>A0A7W6GT51_9RHOB</name>
<dbReference type="Gene3D" id="1.25.40.340">
    <property type="match status" value="1"/>
</dbReference>
<dbReference type="Proteomes" id="UP000541426">
    <property type="component" value="Unassembled WGS sequence"/>
</dbReference>
<accession>A0A7W6GT51</accession>
<comment type="caution">
    <text evidence="4">The sequence shown here is derived from an EMBL/GenBank/DDBJ whole genome shotgun (WGS) entry which is preliminary data.</text>
</comment>
<dbReference type="RefSeq" id="WP_183966883.1">
    <property type="nucleotide sequence ID" value="NZ_BAABBZ010000002.1"/>
</dbReference>
<protein>
    <submittedName>
        <fullName evidence="4">Dihydroxyacetone kinase-like protein</fullName>
        <ecNumber evidence="4">2.7.1.-</ecNumber>
    </submittedName>
</protein>
<dbReference type="GO" id="GO:0004371">
    <property type="term" value="F:glycerone kinase activity"/>
    <property type="evidence" value="ECO:0007669"/>
    <property type="project" value="InterPro"/>
</dbReference>
<dbReference type="SMART" id="SM01120">
    <property type="entry name" value="Dak2"/>
    <property type="match status" value="1"/>
</dbReference>
<dbReference type="PROSITE" id="PS51480">
    <property type="entry name" value="DHAL"/>
    <property type="match status" value="1"/>
</dbReference>
<dbReference type="InterPro" id="IPR036117">
    <property type="entry name" value="DhaL_dom_sf"/>
</dbReference>
<proteinExistence type="predicted"/>
<dbReference type="NCBIfam" id="TIGR02365">
    <property type="entry name" value="dha_L_ycgS"/>
    <property type="match status" value="1"/>
</dbReference>
<feature type="domain" description="DhaL" evidence="3">
    <location>
        <begin position="7"/>
        <end position="209"/>
    </location>
</feature>
<dbReference type="GO" id="GO:0005829">
    <property type="term" value="C:cytosol"/>
    <property type="evidence" value="ECO:0007669"/>
    <property type="project" value="TreeGrafter"/>
</dbReference>
<sequence length="218" mass="22748">MSSFTRSDLTDLFRAFAQRMAAERTLLGELDGEIGDADHGVAMADGFEAAARALANVEDENQTLGDGFTLAGQVLLNAVGATTGPLYASALTRAATTFGPVQEVPFDHLPALIPAIFEGVERRGHGKPGDKTMLDAWWPAAHVVTHESDSSSGTVECLRAAAQAAAKGAEDTRAMMASRGRAARLGPRSIGHLDPGAVSAAALLDVLASWAADHERLT</sequence>
<dbReference type="FunFam" id="1.25.40.340:FF:000002">
    <property type="entry name" value="Dihydroxyacetone kinase, L subunit"/>
    <property type="match status" value="1"/>
</dbReference>
<dbReference type="InterPro" id="IPR012737">
    <property type="entry name" value="DhaK_L_YcgS"/>
</dbReference>
<reference evidence="4 5" key="1">
    <citation type="submission" date="2020-08" db="EMBL/GenBank/DDBJ databases">
        <title>Genomic Encyclopedia of Type Strains, Phase IV (KMG-IV): sequencing the most valuable type-strain genomes for metagenomic binning, comparative biology and taxonomic classification.</title>
        <authorList>
            <person name="Goeker M."/>
        </authorList>
    </citation>
    <scope>NUCLEOTIDE SEQUENCE [LARGE SCALE GENOMIC DNA]</scope>
    <source>
        <strain evidence="4 5">DSM 102235</strain>
    </source>
</reference>
<evidence type="ECO:0000313" key="5">
    <source>
        <dbReference type="Proteomes" id="UP000541426"/>
    </source>
</evidence>
<organism evidence="4 5">
    <name type="scientific">Sagittula marina</name>
    <dbReference type="NCBI Taxonomy" id="943940"/>
    <lineage>
        <taxon>Bacteria</taxon>
        <taxon>Pseudomonadati</taxon>
        <taxon>Pseudomonadota</taxon>
        <taxon>Alphaproteobacteria</taxon>
        <taxon>Rhodobacterales</taxon>
        <taxon>Roseobacteraceae</taxon>
        <taxon>Sagittula</taxon>
    </lineage>
</organism>
<evidence type="ECO:0000313" key="4">
    <source>
        <dbReference type="EMBL" id="MBB3986477.1"/>
    </source>
</evidence>
<dbReference type="InterPro" id="IPR004007">
    <property type="entry name" value="DhaL_dom"/>
</dbReference>